<evidence type="ECO:0000313" key="1">
    <source>
        <dbReference type="EMBL" id="WLW38522.1"/>
    </source>
</evidence>
<protein>
    <submittedName>
        <fullName evidence="1">Uncharacterized protein</fullName>
    </submittedName>
</protein>
<keyword evidence="2" id="KW-1185">Reference proteome</keyword>
<reference evidence="1" key="1">
    <citation type="submission" date="2023-05" db="EMBL/GenBank/DDBJ databases">
        <authorList>
            <person name="van Neer V."/>
            <person name="Kempff A."/>
            <person name="Ongenae V."/>
            <person name="Claessen D."/>
            <person name="Briegel A."/>
            <person name="Rozen D."/>
        </authorList>
    </citation>
    <scope>NUCLEOTIDE SEQUENCE</scope>
</reference>
<dbReference type="Proteomes" id="UP001227561">
    <property type="component" value="Segment"/>
</dbReference>
<dbReference type="EMBL" id="OQ970438">
    <property type="protein sequence ID" value="WLW38522.1"/>
    <property type="molecule type" value="Genomic_DNA"/>
</dbReference>
<proteinExistence type="predicted"/>
<sequence length="122" mass="13412">MSTPVEPPAGMADYMMEFWDDSTRTFYGRGEDGTVYARPYTENELARYVKERQLDALGAAAKDAIPYLDERIDASLAYLALSSPSPEETAAQIKVLSDLAAYNAGTLKRILFVLGEVVGRPV</sequence>
<accession>A0AA50IGL1</accession>
<name>A0AA50IGL1_9CAUD</name>
<organism evidence="1 2">
    <name type="scientific">Streptomyces phage Vanseggelen</name>
    <dbReference type="NCBI Taxonomy" id="3065246"/>
    <lineage>
        <taxon>Viruses</taxon>
        <taxon>Duplodnaviria</taxon>
        <taxon>Heunggongvirae</taxon>
        <taxon>Uroviricota</taxon>
        <taxon>Caudoviricetes</taxon>
        <taxon>Arquatrovirinae</taxon>
        <taxon>Camvirus</taxon>
        <taxon>Camvirus vanseggelen</taxon>
    </lineage>
</organism>
<evidence type="ECO:0000313" key="2">
    <source>
        <dbReference type="Proteomes" id="UP001227561"/>
    </source>
</evidence>